<sequence>MNRVHRAIAALLLHMTIASALAAAGLSTALAQQAQPDGSQHYTMQEMVDAGHNYFGSATDGFARVVENAFQQYGLPNGYVLGEEASGALVGGLTYGEGQLYTKNAGEHPVFWQGPSLGFDYGGQGSRVMMLVYELGSVDDIYGRFAGVSGQAYAVAGAGMTVLQGAHVVIVPIRTGVGARIGINIGYLKLTRRPTWNPF</sequence>
<dbReference type="Pfam" id="PF06577">
    <property type="entry name" value="EipA"/>
    <property type="match status" value="1"/>
</dbReference>
<comment type="caution">
    <text evidence="2">The sequence shown here is derived from an EMBL/GenBank/DDBJ whole genome shotgun (WGS) entry which is preliminary data.</text>
</comment>
<feature type="signal peptide" evidence="1">
    <location>
        <begin position="1"/>
        <end position="22"/>
    </location>
</feature>
<name>A0A9X3ZG09_9HYPH</name>
<keyword evidence="1" id="KW-0732">Signal</keyword>
<evidence type="ECO:0000313" key="3">
    <source>
        <dbReference type="Proteomes" id="UP001151234"/>
    </source>
</evidence>
<feature type="chain" id="PRO_5040982352" evidence="1">
    <location>
        <begin position="23"/>
        <end position="199"/>
    </location>
</feature>
<keyword evidence="3" id="KW-1185">Reference proteome</keyword>
<gene>
    <name evidence="2" type="ORF">OQ273_01005</name>
</gene>
<dbReference type="Proteomes" id="UP001151234">
    <property type="component" value="Unassembled WGS sequence"/>
</dbReference>
<dbReference type="EMBL" id="JAPJZI010000001">
    <property type="protein sequence ID" value="MDA5397136.1"/>
    <property type="molecule type" value="Genomic_DNA"/>
</dbReference>
<proteinExistence type="predicted"/>
<reference evidence="2" key="1">
    <citation type="submission" date="2022-11" db="EMBL/GenBank/DDBJ databases">
        <title>Draft genome sequence of Hoeflea poritis E7-10 and Hoeflea prorocentri PM5-8, separated from scleractinian coral Porites lutea and marine dinoflagellate.</title>
        <authorList>
            <person name="Zhang G."/>
            <person name="Wei Q."/>
            <person name="Cai L."/>
        </authorList>
    </citation>
    <scope>NUCLEOTIDE SEQUENCE</scope>
    <source>
        <strain evidence="2">PM5-8</strain>
    </source>
</reference>
<dbReference type="AlphaFoldDB" id="A0A9X3ZG09"/>
<evidence type="ECO:0000256" key="1">
    <source>
        <dbReference type="SAM" id="SignalP"/>
    </source>
</evidence>
<accession>A0A9X3ZG09</accession>
<dbReference type="PIRSF" id="PIRSF033924">
    <property type="entry name" value="UCP033924"/>
    <property type="match status" value="1"/>
</dbReference>
<evidence type="ECO:0000313" key="2">
    <source>
        <dbReference type="EMBL" id="MDA5397136.1"/>
    </source>
</evidence>
<protein>
    <submittedName>
        <fullName evidence="2">EipA family protein</fullName>
    </submittedName>
</protein>
<dbReference type="InterPro" id="IPR008325">
    <property type="entry name" value="EipA-like"/>
</dbReference>
<dbReference type="RefSeq" id="WP_267988606.1">
    <property type="nucleotide sequence ID" value="NZ_JAPJZI010000001.1"/>
</dbReference>
<organism evidence="2 3">
    <name type="scientific">Hoeflea prorocentri</name>
    <dbReference type="NCBI Taxonomy" id="1922333"/>
    <lineage>
        <taxon>Bacteria</taxon>
        <taxon>Pseudomonadati</taxon>
        <taxon>Pseudomonadota</taxon>
        <taxon>Alphaproteobacteria</taxon>
        <taxon>Hyphomicrobiales</taxon>
        <taxon>Rhizobiaceae</taxon>
        <taxon>Hoeflea</taxon>
    </lineage>
</organism>